<dbReference type="PANTHER" id="PTHR10160">
    <property type="entry name" value="NAD(P) TRANSHYDROGENASE"/>
    <property type="match status" value="1"/>
</dbReference>
<dbReference type="NCBIfam" id="NF006942">
    <property type="entry name" value="PRK09424.1"/>
    <property type="match status" value="1"/>
</dbReference>
<dbReference type="Proteomes" id="UP001139125">
    <property type="component" value="Unassembled WGS sequence"/>
</dbReference>
<dbReference type="GO" id="GO:0008750">
    <property type="term" value="F:proton-translocating NAD(P)+ transhydrogenase activity"/>
    <property type="evidence" value="ECO:0007669"/>
    <property type="project" value="UniProtKB-EC"/>
</dbReference>
<evidence type="ECO:0000259" key="12">
    <source>
        <dbReference type="SMART" id="SM01003"/>
    </source>
</evidence>
<comment type="catalytic activity">
    <reaction evidence="7">
        <text>NAD(+) + NADPH + H(+)(in) = NADH + NADP(+) + H(+)(out)</text>
        <dbReference type="Rhea" id="RHEA:47992"/>
        <dbReference type="ChEBI" id="CHEBI:15378"/>
        <dbReference type="ChEBI" id="CHEBI:57540"/>
        <dbReference type="ChEBI" id="CHEBI:57783"/>
        <dbReference type="ChEBI" id="CHEBI:57945"/>
        <dbReference type="ChEBI" id="CHEBI:58349"/>
        <dbReference type="EC" id="7.1.1.1"/>
    </reaction>
</comment>
<dbReference type="Pfam" id="PF01262">
    <property type="entry name" value="AlaDh_PNT_C"/>
    <property type="match status" value="1"/>
</dbReference>
<evidence type="ECO:0000256" key="10">
    <source>
        <dbReference type="ARBA" id="ARBA00084087"/>
    </source>
</evidence>
<dbReference type="SUPFAM" id="SSF52283">
    <property type="entry name" value="Formate/glycerate dehydrogenase catalytic domain-like"/>
    <property type="match status" value="1"/>
</dbReference>
<keyword evidence="4" id="KW-0521">NADP</keyword>
<dbReference type="GO" id="GO:0006740">
    <property type="term" value="P:NADPH regeneration"/>
    <property type="evidence" value="ECO:0007669"/>
    <property type="project" value="TreeGrafter"/>
</dbReference>
<dbReference type="GO" id="GO:0016491">
    <property type="term" value="F:oxidoreductase activity"/>
    <property type="evidence" value="ECO:0007669"/>
    <property type="project" value="UniProtKB-KW"/>
</dbReference>
<evidence type="ECO:0000259" key="11">
    <source>
        <dbReference type="SMART" id="SM01002"/>
    </source>
</evidence>
<protein>
    <recommendedName>
        <fullName evidence="8">NAD(P) transhydrogenase subunit alpha part 1</fullName>
        <ecNumber evidence="2">7.1.1.1</ecNumber>
    </recommendedName>
    <alternativeName>
        <fullName evidence="10">Nicotinamide nucleotide transhydrogenase subunit alpha 1</fullName>
    </alternativeName>
    <alternativeName>
        <fullName evidence="9">Pyridine nucleotide transhydrogenase subunit alpha 1</fullName>
    </alternativeName>
</protein>
<dbReference type="EMBL" id="JANDBC010000001">
    <property type="protein sequence ID" value="MCP9290794.1"/>
    <property type="molecule type" value="Genomic_DNA"/>
</dbReference>
<dbReference type="RefSeq" id="WP_255133188.1">
    <property type="nucleotide sequence ID" value="NZ_JANDBC010000001.1"/>
</dbReference>
<comment type="caution">
    <text evidence="13">The sequence shown here is derived from an EMBL/GenBank/DDBJ whole genome shotgun (WGS) entry which is preliminary data.</text>
</comment>
<keyword evidence="5" id="KW-1278">Translocase</keyword>
<dbReference type="CDD" id="cd05304">
    <property type="entry name" value="Rubrum_tdh"/>
    <property type="match status" value="1"/>
</dbReference>
<dbReference type="PANTHER" id="PTHR10160:SF19">
    <property type="entry name" value="PROTON-TRANSLOCATING NAD(P)(+) TRANSHYDROGENASE"/>
    <property type="match status" value="1"/>
</dbReference>
<dbReference type="InterPro" id="IPR007886">
    <property type="entry name" value="AlaDH/PNT_N"/>
</dbReference>
<evidence type="ECO:0000256" key="2">
    <source>
        <dbReference type="ARBA" id="ARBA00012943"/>
    </source>
</evidence>
<dbReference type="AlphaFoldDB" id="A0A9X2L253"/>
<feature type="domain" description="Alanine dehydrogenase/pyridine nucleotide transhydrogenase NAD(H)-binding" evidence="11">
    <location>
        <begin position="148"/>
        <end position="313"/>
    </location>
</feature>
<dbReference type="InterPro" id="IPR036291">
    <property type="entry name" value="NAD(P)-bd_dom_sf"/>
</dbReference>
<dbReference type="SMART" id="SM01003">
    <property type="entry name" value="AlaDh_PNT_N"/>
    <property type="match status" value="1"/>
</dbReference>
<evidence type="ECO:0000256" key="6">
    <source>
        <dbReference type="ARBA" id="ARBA00023027"/>
    </source>
</evidence>
<accession>A0A9X2L253</accession>
<dbReference type="Pfam" id="PF05222">
    <property type="entry name" value="AlaDh_PNT_N"/>
    <property type="match status" value="1"/>
</dbReference>
<name>A0A9X2L253_9BACT</name>
<evidence type="ECO:0000313" key="13">
    <source>
        <dbReference type="EMBL" id="MCP9290794.1"/>
    </source>
</evidence>
<evidence type="ECO:0000256" key="3">
    <source>
        <dbReference type="ARBA" id="ARBA00022741"/>
    </source>
</evidence>
<evidence type="ECO:0000256" key="9">
    <source>
        <dbReference type="ARBA" id="ARBA00076996"/>
    </source>
</evidence>
<evidence type="ECO:0000313" key="14">
    <source>
        <dbReference type="Proteomes" id="UP001139125"/>
    </source>
</evidence>
<comment type="function">
    <text evidence="1">The transhydrogenation between NADH and NADP is coupled to respiration and ATP hydrolysis and functions as a proton pump across the membrane.</text>
</comment>
<dbReference type="GO" id="GO:0005886">
    <property type="term" value="C:plasma membrane"/>
    <property type="evidence" value="ECO:0007669"/>
    <property type="project" value="TreeGrafter"/>
</dbReference>
<dbReference type="GO" id="GO:0050661">
    <property type="term" value="F:NADP binding"/>
    <property type="evidence" value="ECO:0007669"/>
    <property type="project" value="TreeGrafter"/>
</dbReference>
<evidence type="ECO:0000256" key="5">
    <source>
        <dbReference type="ARBA" id="ARBA00022967"/>
    </source>
</evidence>
<dbReference type="InterPro" id="IPR007698">
    <property type="entry name" value="AlaDH/PNT_NAD(H)-bd"/>
</dbReference>
<evidence type="ECO:0000256" key="8">
    <source>
        <dbReference type="ARBA" id="ARBA00071353"/>
    </source>
</evidence>
<dbReference type="EC" id="7.1.1.1" evidence="2"/>
<dbReference type="Gene3D" id="3.40.50.720">
    <property type="entry name" value="NAD(P)-binding Rossmann-like Domain"/>
    <property type="match status" value="2"/>
</dbReference>
<keyword evidence="14" id="KW-1185">Reference proteome</keyword>
<gene>
    <name evidence="13" type="ORF">NM125_04240</name>
</gene>
<evidence type="ECO:0000256" key="4">
    <source>
        <dbReference type="ARBA" id="ARBA00022857"/>
    </source>
</evidence>
<keyword evidence="6" id="KW-0520">NAD</keyword>
<reference evidence="13" key="1">
    <citation type="submission" date="2022-06" db="EMBL/GenBank/DDBJ databases">
        <title>Gracilimonas sp. CAU 1638 isolated from sea sediment.</title>
        <authorList>
            <person name="Kim W."/>
        </authorList>
    </citation>
    <scope>NUCLEOTIDE SEQUENCE</scope>
    <source>
        <strain evidence="13">CAU 1638</strain>
    </source>
</reference>
<sequence>MIVGVLKETAEHERRVALTPEVTDQLIKQGLNVWVEKDAGLASNFLDQHYKDSGAKVVSGRNEILTQTDILLTIQTPSNEELKKLKKGTILICFLWALQHPELVEELKELEISSLGMDAIPRISRAQNMDALSSMSSIAGYKSALIAANELDKYLPMMMTAAGTIPPSKALVLGAGVAGLQAIATCKRLGSVVEAFDIRPEVKEQVESLGAKFVEVELGEEDTQTEGGYAKELDKSKQDLQREAIHKHAKKSDIIITTALIPGRPAPLLITEQMVKDMAPGSVIVDIAAENGGNCELTEAGKTVIKHDVKIVGPVNLPSRLSHHASKLYSKNMYALLNLLIKEGKADFDFEDEILLKTTITHQGKTISPMLK</sequence>
<feature type="domain" description="Alanine dehydrogenase/pyridine nucleotide transhydrogenase N-terminal" evidence="12">
    <location>
        <begin position="4"/>
        <end position="139"/>
    </location>
</feature>
<keyword evidence="3" id="KW-0547">Nucleotide-binding</keyword>
<organism evidence="13 14">
    <name type="scientific">Gracilimonas sediminicola</name>
    <dbReference type="NCBI Taxonomy" id="2952158"/>
    <lineage>
        <taxon>Bacteria</taxon>
        <taxon>Pseudomonadati</taxon>
        <taxon>Balneolota</taxon>
        <taxon>Balneolia</taxon>
        <taxon>Balneolales</taxon>
        <taxon>Balneolaceae</taxon>
        <taxon>Gracilimonas</taxon>
    </lineage>
</organism>
<proteinExistence type="predicted"/>
<dbReference type="SMART" id="SM01002">
    <property type="entry name" value="AlaDh_PNT_C"/>
    <property type="match status" value="1"/>
</dbReference>
<evidence type="ECO:0000256" key="7">
    <source>
        <dbReference type="ARBA" id="ARBA00048202"/>
    </source>
</evidence>
<evidence type="ECO:0000256" key="1">
    <source>
        <dbReference type="ARBA" id="ARBA00003943"/>
    </source>
</evidence>
<dbReference type="FunFam" id="3.40.50.720:FF:000188">
    <property type="entry name" value="NAD(P) transhydrogenase alpha subunit 1"/>
    <property type="match status" value="1"/>
</dbReference>
<dbReference type="SUPFAM" id="SSF51735">
    <property type="entry name" value="NAD(P)-binding Rossmann-fold domains"/>
    <property type="match status" value="1"/>
</dbReference>
<keyword evidence="13" id="KW-0560">Oxidoreductase</keyword>